<sequence>MTKTALIIGGTGQIGLAAAARLATSDWAVTVAHRGQHSPALSADVRSIRFDRADTAALHAAARGNDLVLDTVAYDTGHADQLARLAGDVGSLVVISTGSVYLGRNGSYLDVATDEVFPDFPVPLTEADPTVDNAEQSYSPLKAAMERRLLAAADLPVSILRPGAIHGPHSPALREWFFIKRVLDGRRRVVLAYDGASRFATSATANIAELVSRCAEQPGRRVLNAVDDEALTVAEIGRAVFDAMGHEAEILCFAGPPRDGLGSSPWGLANPIVLSMAAAREQLGYAPVVSYAEGLADDIRWVTDAVAAAERRGESWQQLFPSIVKRYGANGWFPYAAEDAHAGSPG</sequence>
<dbReference type="InterPro" id="IPR050177">
    <property type="entry name" value="Lipid_A_modif_metabolic_enz"/>
</dbReference>
<proteinExistence type="predicted"/>
<dbReference type="InterPro" id="IPR001509">
    <property type="entry name" value="Epimerase_deHydtase"/>
</dbReference>
<dbReference type="PANTHER" id="PTHR43245:SF13">
    <property type="entry name" value="UDP-D-APIOSE_UDP-D-XYLOSE SYNTHASE 2"/>
    <property type="match status" value="1"/>
</dbReference>
<dbReference type="InterPro" id="IPR036291">
    <property type="entry name" value="NAD(P)-bd_dom_sf"/>
</dbReference>
<accession>A0A1G9B2P2</accession>
<name>A0A1G9B2P2_9MICO</name>
<dbReference type="Gene3D" id="3.40.50.720">
    <property type="entry name" value="NAD(P)-binding Rossmann-like Domain"/>
    <property type="match status" value="1"/>
</dbReference>
<dbReference type="RefSeq" id="WP_092322518.1">
    <property type="nucleotide sequence ID" value="NZ_FNFU01000005.1"/>
</dbReference>
<dbReference type="Proteomes" id="UP000198701">
    <property type="component" value="Unassembled WGS sequence"/>
</dbReference>
<dbReference type="EMBL" id="FNFU01000005">
    <property type="protein sequence ID" value="SDK33802.1"/>
    <property type="molecule type" value="Genomic_DNA"/>
</dbReference>
<feature type="domain" description="NAD-dependent epimerase/dehydratase" evidence="1">
    <location>
        <begin position="5"/>
        <end position="198"/>
    </location>
</feature>
<evidence type="ECO:0000313" key="3">
    <source>
        <dbReference type="Proteomes" id="UP000198701"/>
    </source>
</evidence>
<evidence type="ECO:0000313" key="2">
    <source>
        <dbReference type="EMBL" id="SDK33802.1"/>
    </source>
</evidence>
<dbReference type="AlphaFoldDB" id="A0A1G9B2P2"/>
<organism evidence="2 3">
    <name type="scientific">Cryobacterium psychrotolerans</name>
    <dbReference type="NCBI Taxonomy" id="386301"/>
    <lineage>
        <taxon>Bacteria</taxon>
        <taxon>Bacillati</taxon>
        <taxon>Actinomycetota</taxon>
        <taxon>Actinomycetes</taxon>
        <taxon>Micrococcales</taxon>
        <taxon>Microbacteriaceae</taxon>
        <taxon>Cryobacterium</taxon>
    </lineage>
</organism>
<evidence type="ECO:0000259" key="1">
    <source>
        <dbReference type="Pfam" id="PF01370"/>
    </source>
</evidence>
<protein>
    <submittedName>
        <fullName evidence="2">Nucleoside-diphosphate-sugar epimerase</fullName>
    </submittedName>
</protein>
<dbReference type="STRING" id="386301.SAMN05216282_10529"/>
<dbReference type="Pfam" id="PF01370">
    <property type="entry name" value="Epimerase"/>
    <property type="match status" value="1"/>
</dbReference>
<dbReference type="SUPFAM" id="SSF51735">
    <property type="entry name" value="NAD(P)-binding Rossmann-fold domains"/>
    <property type="match status" value="1"/>
</dbReference>
<dbReference type="OrthoDB" id="4820988at2"/>
<dbReference type="PANTHER" id="PTHR43245">
    <property type="entry name" value="BIFUNCTIONAL POLYMYXIN RESISTANCE PROTEIN ARNA"/>
    <property type="match status" value="1"/>
</dbReference>
<keyword evidence="3" id="KW-1185">Reference proteome</keyword>
<reference evidence="2 3" key="1">
    <citation type="submission" date="2016-10" db="EMBL/GenBank/DDBJ databases">
        <authorList>
            <person name="de Groot N.N."/>
        </authorList>
    </citation>
    <scope>NUCLEOTIDE SEQUENCE [LARGE SCALE GENOMIC DNA]</scope>
    <source>
        <strain evidence="2 3">CGMCC 1.5382</strain>
    </source>
</reference>
<gene>
    <name evidence="2" type="ORF">SAMN05216282_10529</name>
</gene>